<evidence type="ECO:0000256" key="1">
    <source>
        <dbReference type="SAM" id="MobiDB-lite"/>
    </source>
</evidence>
<feature type="region of interest" description="Disordered" evidence="1">
    <location>
        <begin position="180"/>
        <end position="222"/>
    </location>
</feature>
<organism evidence="2 3">
    <name type="scientific">Cochliobolus sativus</name>
    <name type="common">Common root rot and spot blotch fungus</name>
    <name type="synonym">Bipolaris sorokiniana</name>
    <dbReference type="NCBI Taxonomy" id="45130"/>
    <lineage>
        <taxon>Eukaryota</taxon>
        <taxon>Fungi</taxon>
        <taxon>Dikarya</taxon>
        <taxon>Ascomycota</taxon>
        <taxon>Pezizomycotina</taxon>
        <taxon>Dothideomycetes</taxon>
        <taxon>Pleosporomycetidae</taxon>
        <taxon>Pleosporales</taxon>
        <taxon>Pleosporineae</taxon>
        <taxon>Pleosporaceae</taxon>
        <taxon>Bipolaris</taxon>
    </lineage>
</organism>
<feature type="compositionally biased region" description="Basic and acidic residues" evidence="1">
    <location>
        <begin position="74"/>
        <end position="86"/>
    </location>
</feature>
<name>A0A8H6DUF7_COCSA</name>
<feature type="compositionally biased region" description="Polar residues" evidence="1">
    <location>
        <begin position="1"/>
        <end position="26"/>
    </location>
</feature>
<dbReference type="Proteomes" id="UP000624244">
    <property type="component" value="Unassembled WGS sequence"/>
</dbReference>
<accession>A0A8H6DUF7</accession>
<dbReference type="EMBL" id="WNKQ01000015">
    <property type="protein sequence ID" value="KAF5846870.1"/>
    <property type="molecule type" value="Genomic_DNA"/>
</dbReference>
<comment type="caution">
    <text evidence="2">The sequence shown here is derived from an EMBL/GenBank/DDBJ whole genome shotgun (WGS) entry which is preliminary data.</text>
</comment>
<sequence>MSLPPTTNTGYPALHQQHQYHASASDSILDPIPASHSTQTPTAPAPSPASVTPHAGSPSHPRHQRGPPPPFDPRSAHTKKDEDLRRNLQARGKNYNLISSSSSSSNSAGKSVGAQASRAWGYEERQRRDEAAGILESEEMIMWIAGVRNESITQTRAYYRNVLLGLETCAKDAIVWRDEWEGSQQQQQGRDGEGLGSPGRSGKGKEREIAKMRKRVSSGVGQ</sequence>
<feature type="compositionally biased region" description="Low complexity" evidence="1">
    <location>
        <begin position="33"/>
        <end position="53"/>
    </location>
</feature>
<dbReference type="AlphaFoldDB" id="A0A8H6DUF7"/>
<proteinExistence type="predicted"/>
<reference evidence="2" key="1">
    <citation type="submission" date="2019-11" db="EMBL/GenBank/DDBJ databases">
        <title>Bipolaris sorokiniana Genome sequencing.</title>
        <authorList>
            <person name="Wang H."/>
        </authorList>
    </citation>
    <scope>NUCLEOTIDE SEQUENCE</scope>
</reference>
<evidence type="ECO:0000313" key="2">
    <source>
        <dbReference type="EMBL" id="KAF5846870.1"/>
    </source>
</evidence>
<protein>
    <submittedName>
        <fullName evidence="2">Uncharacterized protein</fullName>
    </submittedName>
</protein>
<feature type="region of interest" description="Disordered" evidence="1">
    <location>
        <begin position="1"/>
        <end position="126"/>
    </location>
</feature>
<gene>
    <name evidence="2" type="ORF">GGP41_004834</name>
</gene>
<evidence type="ECO:0000313" key="3">
    <source>
        <dbReference type="Proteomes" id="UP000624244"/>
    </source>
</evidence>